<comment type="similarity">
    <text evidence="1">Belongs to the sigma-70 factor family. ECF subfamily.</text>
</comment>
<dbReference type="SUPFAM" id="SSF88946">
    <property type="entry name" value="Sigma2 domain of RNA polymerase sigma factors"/>
    <property type="match status" value="1"/>
</dbReference>
<evidence type="ECO:0000256" key="6">
    <source>
        <dbReference type="SAM" id="MobiDB-lite"/>
    </source>
</evidence>
<dbReference type="InterPro" id="IPR014284">
    <property type="entry name" value="RNA_pol_sigma-70_dom"/>
</dbReference>
<evidence type="ECO:0000256" key="2">
    <source>
        <dbReference type="ARBA" id="ARBA00023015"/>
    </source>
</evidence>
<comment type="caution">
    <text evidence="8">The sequence shown here is derived from an EMBL/GenBank/DDBJ whole genome shotgun (WGS) entry which is preliminary data.</text>
</comment>
<feature type="compositionally biased region" description="Low complexity" evidence="6">
    <location>
        <begin position="15"/>
        <end position="30"/>
    </location>
</feature>
<organism evidence="8 9">
    <name type="scientific">Microbacterium marinilacus</name>
    <dbReference type="NCBI Taxonomy" id="415209"/>
    <lineage>
        <taxon>Bacteria</taxon>
        <taxon>Bacillati</taxon>
        <taxon>Actinomycetota</taxon>
        <taxon>Actinomycetes</taxon>
        <taxon>Micrococcales</taxon>
        <taxon>Microbacteriaceae</taxon>
        <taxon>Microbacterium</taxon>
    </lineage>
</organism>
<feature type="domain" description="RNA polymerase sigma-70 region 2" evidence="7">
    <location>
        <begin position="66"/>
        <end position="124"/>
    </location>
</feature>
<dbReference type="PANTHER" id="PTHR43133:SF8">
    <property type="entry name" value="RNA POLYMERASE SIGMA FACTOR HI_1459-RELATED"/>
    <property type="match status" value="1"/>
</dbReference>
<sequence length="236" mass="26213">MEEDPLPKRPEHPEPGAAPTATPRAADQAPEAPGDDTGDGRARWRKAATLFVQWRDTADSRALDELVRLLTPVLWHVVRAYGLRREAAEDVVQSTWLAFVRKHDSIAEPEAVSAWLTMTARREAWRTSKVDGRADPTEDESLEQRLPPSAAAEDEAVGRLEAGHLWRAVSGLDERCRRLLRIVAFDDRPDYRRIANDLRMPVGSIGPTRQRCLGKLRARLDGAAFDGPNGSQGGRS</sequence>
<dbReference type="Gene3D" id="1.10.1740.10">
    <property type="match status" value="1"/>
</dbReference>
<accession>A0ABP7B5Z4</accession>
<feature type="region of interest" description="Disordered" evidence="6">
    <location>
        <begin position="126"/>
        <end position="153"/>
    </location>
</feature>
<evidence type="ECO:0000256" key="4">
    <source>
        <dbReference type="ARBA" id="ARBA00023125"/>
    </source>
</evidence>
<dbReference type="Pfam" id="PF04542">
    <property type="entry name" value="Sigma70_r2"/>
    <property type="match status" value="1"/>
</dbReference>
<dbReference type="EMBL" id="BAAAYV010000004">
    <property type="protein sequence ID" value="GAA3649343.1"/>
    <property type="molecule type" value="Genomic_DNA"/>
</dbReference>
<evidence type="ECO:0000313" key="9">
    <source>
        <dbReference type="Proteomes" id="UP001410795"/>
    </source>
</evidence>
<keyword evidence="9" id="KW-1185">Reference proteome</keyword>
<dbReference type="InterPro" id="IPR007627">
    <property type="entry name" value="RNA_pol_sigma70_r2"/>
</dbReference>
<dbReference type="InterPro" id="IPR036388">
    <property type="entry name" value="WH-like_DNA-bd_sf"/>
</dbReference>
<evidence type="ECO:0000256" key="3">
    <source>
        <dbReference type="ARBA" id="ARBA00023082"/>
    </source>
</evidence>
<keyword evidence="3" id="KW-0731">Sigma factor</keyword>
<proteinExistence type="inferred from homology"/>
<protein>
    <recommendedName>
        <fullName evidence="7">RNA polymerase sigma-70 region 2 domain-containing protein</fullName>
    </recommendedName>
</protein>
<keyword evidence="2" id="KW-0805">Transcription regulation</keyword>
<dbReference type="SUPFAM" id="SSF88659">
    <property type="entry name" value="Sigma3 and sigma4 domains of RNA polymerase sigma factors"/>
    <property type="match status" value="1"/>
</dbReference>
<gene>
    <name evidence="8" type="ORF">GCM10022202_06240</name>
</gene>
<dbReference type="InterPro" id="IPR013324">
    <property type="entry name" value="RNA_pol_sigma_r3/r4-like"/>
</dbReference>
<feature type="compositionally biased region" description="Basic and acidic residues" evidence="6">
    <location>
        <begin position="1"/>
        <end position="14"/>
    </location>
</feature>
<name>A0ABP7B5Z4_9MICO</name>
<dbReference type="InterPro" id="IPR039425">
    <property type="entry name" value="RNA_pol_sigma-70-like"/>
</dbReference>
<reference evidence="9" key="1">
    <citation type="journal article" date="2019" name="Int. J. Syst. Evol. Microbiol.">
        <title>The Global Catalogue of Microorganisms (GCM) 10K type strain sequencing project: providing services to taxonomists for standard genome sequencing and annotation.</title>
        <authorList>
            <consortium name="The Broad Institute Genomics Platform"/>
            <consortium name="The Broad Institute Genome Sequencing Center for Infectious Disease"/>
            <person name="Wu L."/>
            <person name="Ma J."/>
        </authorList>
    </citation>
    <scope>NUCLEOTIDE SEQUENCE [LARGE SCALE GENOMIC DNA]</scope>
    <source>
        <strain evidence="9">JCM 16546</strain>
    </source>
</reference>
<dbReference type="Gene3D" id="1.10.10.10">
    <property type="entry name" value="Winged helix-like DNA-binding domain superfamily/Winged helix DNA-binding domain"/>
    <property type="match status" value="1"/>
</dbReference>
<dbReference type="NCBIfam" id="TIGR02937">
    <property type="entry name" value="sigma70-ECF"/>
    <property type="match status" value="1"/>
</dbReference>
<dbReference type="InterPro" id="IPR013325">
    <property type="entry name" value="RNA_pol_sigma_r2"/>
</dbReference>
<keyword evidence="4" id="KW-0238">DNA-binding</keyword>
<feature type="region of interest" description="Disordered" evidence="6">
    <location>
        <begin position="1"/>
        <end position="41"/>
    </location>
</feature>
<evidence type="ECO:0000256" key="5">
    <source>
        <dbReference type="ARBA" id="ARBA00023163"/>
    </source>
</evidence>
<feature type="compositionally biased region" description="Basic and acidic residues" evidence="6">
    <location>
        <begin position="126"/>
        <end position="136"/>
    </location>
</feature>
<keyword evidence="5" id="KW-0804">Transcription</keyword>
<evidence type="ECO:0000313" key="8">
    <source>
        <dbReference type="EMBL" id="GAA3649343.1"/>
    </source>
</evidence>
<evidence type="ECO:0000259" key="7">
    <source>
        <dbReference type="Pfam" id="PF04542"/>
    </source>
</evidence>
<evidence type="ECO:0000256" key="1">
    <source>
        <dbReference type="ARBA" id="ARBA00010641"/>
    </source>
</evidence>
<dbReference type="Proteomes" id="UP001410795">
    <property type="component" value="Unassembled WGS sequence"/>
</dbReference>
<dbReference type="PANTHER" id="PTHR43133">
    <property type="entry name" value="RNA POLYMERASE ECF-TYPE SIGMA FACTO"/>
    <property type="match status" value="1"/>
</dbReference>